<accession>A0ABM9E6U9</accession>
<keyword evidence="2" id="KW-1185">Reference proteome</keyword>
<name>A0ABM9E6U9_9HYPH</name>
<gene>
    <name evidence="1" type="ORF">MES4922_360120</name>
</gene>
<organism evidence="1 2">
    <name type="scientific">Mesorhizobium ventifaucium</name>
    <dbReference type="NCBI Taxonomy" id="666020"/>
    <lineage>
        <taxon>Bacteria</taxon>
        <taxon>Pseudomonadati</taxon>
        <taxon>Pseudomonadota</taxon>
        <taxon>Alphaproteobacteria</taxon>
        <taxon>Hyphomicrobiales</taxon>
        <taxon>Phyllobacteriaceae</taxon>
        <taxon>Mesorhizobium</taxon>
    </lineage>
</organism>
<evidence type="ECO:0000313" key="2">
    <source>
        <dbReference type="Proteomes" id="UP001152604"/>
    </source>
</evidence>
<sequence>MAPQRLRTLHRRQSLIDGFLSPEILVVVYDLFFEFREWATDCYMAPSGGEHLMTTQIEGHILRIVSG</sequence>
<dbReference type="EMBL" id="CAKXZS010000030">
    <property type="protein sequence ID" value="CAH2404479.1"/>
    <property type="molecule type" value="Genomic_DNA"/>
</dbReference>
<proteinExistence type="predicted"/>
<comment type="caution">
    <text evidence="1">The sequence shown here is derived from an EMBL/GenBank/DDBJ whole genome shotgun (WGS) entry which is preliminary data.</text>
</comment>
<evidence type="ECO:0000313" key="1">
    <source>
        <dbReference type="EMBL" id="CAH2404479.1"/>
    </source>
</evidence>
<reference evidence="1" key="1">
    <citation type="submission" date="2022-03" db="EMBL/GenBank/DDBJ databases">
        <authorList>
            <person name="Brunel B."/>
        </authorList>
    </citation>
    <scope>NUCLEOTIDE SEQUENCE</scope>
    <source>
        <strain evidence="1">STM4922sample</strain>
    </source>
</reference>
<protein>
    <submittedName>
        <fullName evidence="1">Uncharacterized protein</fullName>
    </submittedName>
</protein>
<dbReference type="Proteomes" id="UP001152604">
    <property type="component" value="Unassembled WGS sequence"/>
</dbReference>